<feature type="region of interest" description="Disordered" evidence="1">
    <location>
        <begin position="192"/>
        <end position="241"/>
    </location>
</feature>
<evidence type="ECO:0000313" key="3">
    <source>
        <dbReference type="Proteomes" id="UP000325723"/>
    </source>
</evidence>
<protein>
    <submittedName>
        <fullName evidence="2">Uncharacterized protein</fullName>
    </submittedName>
</protein>
<feature type="region of interest" description="Disordered" evidence="1">
    <location>
        <begin position="33"/>
        <end position="55"/>
    </location>
</feature>
<reference evidence="2 3" key="1">
    <citation type="submission" date="2019-09" db="EMBL/GenBank/DDBJ databases">
        <authorList>
            <person name="Chandra G."/>
            <person name="Truman W A."/>
        </authorList>
    </citation>
    <scope>NUCLEOTIDE SEQUENCE [LARGE SCALE GENOMIC DNA]</scope>
    <source>
        <strain evidence="2">PS900</strain>
    </source>
</reference>
<feature type="region of interest" description="Disordered" evidence="1">
    <location>
        <begin position="448"/>
        <end position="467"/>
    </location>
</feature>
<feature type="compositionally biased region" description="Basic residues" evidence="1">
    <location>
        <begin position="529"/>
        <end position="539"/>
    </location>
</feature>
<feature type="compositionally biased region" description="Basic and acidic residues" evidence="1">
    <location>
        <begin position="449"/>
        <end position="467"/>
    </location>
</feature>
<gene>
    <name evidence="2" type="ORF">PS900_06194</name>
</gene>
<comment type="caution">
    <text evidence="2">The sequence shown here is derived from an EMBL/GenBank/DDBJ whole genome shotgun (WGS) entry which is preliminary data.</text>
</comment>
<feature type="compositionally biased region" description="Basic and acidic residues" evidence="1">
    <location>
        <begin position="203"/>
        <end position="212"/>
    </location>
</feature>
<accession>A0A8H2NYI2</accession>
<evidence type="ECO:0000256" key="1">
    <source>
        <dbReference type="SAM" id="MobiDB-lite"/>
    </source>
</evidence>
<feature type="compositionally biased region" description="Basic and acidic residues" evidence="1">
    <location>
        <begin position="99"/>
        <end position="126"/>
    </location>
</feature>
<dbReference type="Proteomes" id="UP000325723">
    <property type="component" value="Unassembled WGS sequence"/>
</dbReference>
<dbReference type="EMBL" id="CABVIE010000044">
    <property type="protein sequence ID" value="VVP60459.1"/>
    <property type="molecule type" value="Genomic_DNA"/>
</dbReference>
<sequence>MLGDVGVVAVVARVGAQLRRPAVEVADLQVQADHETADAHQHRHQNGAGGPLGGGEAIERIPQFAEAFVLLGAVVDLQCTLGGFRADTDVGQRHRHQQQRGEDQYRDTDAGGDRQVLDHRDVDQHQHGKAHGIGQQRGDAGNEQTAEGVARSDQLMGATGDVLHDAVHLLRGVGHTDGEDQKRHQHRVRIDGVAEPGDNAQLPDHRDQRAADHQQGAAHATGVGVDDDQRRDDGQAEEHHHLDQAVDQVAHELGEADHPHLVMAGAFDPGLTRSAVAGVFDLVAQLLFEHLRKRVVVDALATGGGFVHQRHDQHGRLEVAGHQAAHQTGAGDVLAQLFNVGRRALITVGHHRATLETVLGDFGPAHRRAPQRLHPRAVDAFGEEQLVVDLLEYVEVFGVENIALGVLDHHPHRVAQPAQRVAVFQEVLDVRLALRNHFFEAGAQLQASHRHEAQHHGGERHQQHEQRAVVEHQPFEEVAGALVEIPQLADHRHGVLFDIAHVWVLALRVRGLDRRTASGRHGCPLPPTRQRRTRWHRRPGSVPVAAPDASARPSPG</sequence>
<evidence type="ECO:0000313" key="2">
    <source>
        <dbReference type="EMBL" id="VVP60459.1"/>
    </source>
</evidence>
<proteinExistence type="predicted"/>
<feature type="compositionally biased region" description="Basic and acidic residues" evidence="1">
    <location>
        <begin position="227"/>
        <end position="241"/>
    </location>
</feature>
<name>A0A8H2NYI2_PSEFL</name>
<organism evidence="2 3">
    <name type="scientific">Pseudomonas fluorescens</name>
    <dbReference type="NCBI Taxonomy" id="294"/>
    <lineage>
        <taxon>Bacteria</taxon>
        <taxon>Pseudomonadati</taxon>
        <taxon>Pseudomonadota</taxon>
        <taxon>Gammaproteobacteria</taxon>
        <taxon>Pseudomonadales</taxon>
        <taxon>Pseudomonadaceae</taxon>
        <taxon>Pseudomonas</taxon>
    </lineage>
</organism>
<feature type="region of interest" description="Disordered" evidence="1">
    <location>
        <begin position="516"/>
        <end position="556"/>
    </location>
</feature>
<feature type="region of interest" description="Disordered" evidence="1">
    <location>
        <begin position="90"/>
        <end position="148"/>
    </location>
</feature>
<dbReference type="AlphaFoldDB" id="A0A8H2NYI2"/>